<sequence length="118" mass="12725">MSGTKAPKKKRPNNTSTIIKHGPVHAHTDGETNAETLPAAAHSFDPRLGLSLIGTAREVDGALGRESVRETETRQPTYQPSPKLTHQLYLEISRAAQSEPPSGASRRPAAVRKYTGCN</sequence>
<feature type="region of interest" description="Disordered" evidence="1">
    <location>
        <begin position="95"/>
        <end position="118"/>
    </location>
</feature>
<evidence type="ECO:0000313" key="2">
    <source>
        <dbReference type="EMBL" id="KAF7281781.1"/>
    </source>
</evidence>
<proteinExistence type="predicted"/>
<feature type="region of interest" description="Disordered" evidence="1">
    <location>
        <begin position="1"/>
        <end position="35"/>
    </location>
</feature>
<comment type="caution">
    <text evidence="2">The sequence shown here is derived from an EMBL/GenBank/DDBJ whole genome shotgun (WGS) entry which is preliminary data.</text>
</comment>
<keyword evidence="3" id="KW-1185">Reference proteome</keyword>
<dbReference type="EMBL" id="JAACXV010000223">
    <property type="protein sequence ID" value="KAF7281781.1"/>
    <property type="molecule type" value="Genomic_DNA"/>
</dbReference>
<organism evidence="2 3">
    <name type="scientific">Rhynchophorus ferrugineus</name>
    <name type="common">Red palm weevil</name>
    <name type="synonym">Curculio ferrugineus</name>
    <dbReference type="NCBI Taxonomy" id="354439"/>
    <lineage>
        <taxon>Eukaryota</taxon>
        <taxon>Metazoa</taxon>
        <taxon>Ecdysozoa</taxon>
        <taxon>Arthropoda</taxon>
        <taxon>Hexapoda</taxon>
        <taxon>Insecta</taxon>
        <taxon>Pterygota</taxon>
        <taxon>Neoptera</taxon>
        <taxon>Endopterygota</taxon>
        <taxon>Coleoptera</taxon>
        <taxon>Polyphaga</taxon>
        <taxon>Cucujiformia</taxon>
        <taxon>Curculionidae</taxon>
        <taxon>Dryophthorinae</taxon>
        <taxon>Rhynchophorus</taxon>
    </lineage>
</organism>
<dbReference type="AlphaFoldDB" id="A0A834ILR5"/>
<feature type="compositionally biased region" description="Polar residues" evidence="1">
    <location>
        <begin position="74"/>
        <end position="83"/>
    </location>
</feature>
<feature type="region of interest" description="Disordered" evidence="1">
    <location>
        <begin position="63"/>
        <end position="83"/>
    </location>
</feature>
<reference evidence="2" key="1">
    <citation type="submission" date="2020-08" db="EMBL/GenBank/DDBJ databases">
        <title>Genome sequencing and assembly of the red palm weevil Rhynchophorus ferrugineus.</title>
        <authorList>
            <person name="Dias G.B."/>
            <person name="Bergman C.M."/>
            <person name="Manee M."/>
        </authorList>
    </citation>
    <scope>NUCLEOTIDE SEQUENCE</scope>
    <source>
        <strain evidence="2">AA-2017</strain>
        <tissue evidence="2">Whole larva</tissue>
    </source>
</reference>
<dbReference type="Proteomes" id="UP000625711">
    <property type="component" value="Unassembled WGS sequence"/>
</dbReference>
<evidence type="ECO:0000313" key="3">
    <source>
        <dbReference type="Proteomes" id="UP000625711"/>
    </source>
</evidence>
<protein>
    <submittedName>
        <fullName evidence="2">Uncharacterized protein</fullName>
    </submittedName>
</protein>
<name>A0A834ILR5_RHYFE</name>
<gene>
    <name evidence="2" type="ORF">GWI33_004264</name>
</gene>
<accession>A0A834ILR5</accession>
<evidence type="ECO:0000256" key="1">
    <source>
        <dbReference type="SAM" id="MobiDB-lite"/>
    </source>
</evidence>
<feature type="compositionally biased region" description="Basic residues" evidence="1">
    <location>
        <begin position="1"/>
        <end position="12"/>
    </location>
</feature>